<comment type="caution">
    <text evidence="1">The sequence shown here is derived from an EMBL/GenBank/DDBJ whole genome shotgun (WGS) entry which is preliminary data.</text>
</comment>
<dbReference type="EMBL" id="LAZR01000010">
    <property type="protein sequence ID" value="KKO08243.1"/>
    <property type="molecule type" value="Genomic_DNA"/>
</dbReference>
<name>A0A0F9W7H8_9ZZZZ</name>
<evidence type="ECO:0000313" key="1">
    <source>
        <dbReference type="EMBL" id="KKO08243.1"/>
    </source>
</evidence>
<gene>
    <name evidence="1" type="ORF">LCGC14_0049380</name>
</gene>
<sequence length="115" mass="13112">MEFPDPDDFLEEFGIEPVEIDLSLSLCRYIKKSGSNELEVEFSFSSVMRSFQVVLRIAEQELAIISSESVKFIKLVRDDAGAGVHVVFDVCNSTSEAWVMLEPDVSCRWWTLRNT</sequence>
<dbReference type="AlphaFoldDB" id="A0A0F9W7H8"/>
<accession>A0A0F9W7H8</accession>
<reference evidence="1" key="1">
    <citation type="journal article" date="2015" name="Nature">
        <title>Complex archaea that bridge the gap between prokaryotes and eukaryotes.</title>
        <authorList>
            <person name="Spang A."/>
            <person name="Saw J.H."/>
            <person name="Jorgensen S.L."/>
            <person name="Zaremba-Niedzwiedzka K."/>
            <person name="Martijn J."/>
            <person name="Lind A.E."/>
            <person name="van Eijk R."/>
            <person name="Schleper C."/>
            <person name="Guy L."/>
            <person name="Ettema T.J."/>
        </authorList>
    </citation>
    <scope>NUCLEOTIDE SEQUENCE</scope>
</reference>
<organism evidence="1">
    <name type="scientific">marine sediment metagenome</name>
    <dbReference type="NCBI Taxonomy" id="412755"/>
    <lineage>
        <taxon>unclassified sequences</taxon>
        <taxon>metagenomes</taxon>
        <taxon>ecological metagenomes</taxon>
    </lineage>
</organism>
<proteinExistence type="predicted"/>
<protein>
    <submittedName>
        <fullName evidence="1">Uncharacterized protein</fullName>
    </submittedName>
</protein>
<dbReference type="CDD" id="cd20698">
    <property type="entry name" value="CdiI_Kp-like"/>
    <property type="match status" value="1"/>
</dbReference>